<dbReference type="EMBL" id="JANJQO010001988">
    <property type="protein sequence ID" value="KAJ2968471.1"/>
    <property type="molecule type" value="Genomic_DNA"/>
</dbReference>
<organism evidence="1 2">
    <name type="scientific">Zarea fungicola</name>
    <dbReference type="NCBI Taxonomy" id="93591"/>
    <lineage>
        <taxon>Eukaryota</taxon>
        <taxon>Fungi</taxon>
        <taxon>Dikarya</taxon>
        <taxon>Ascomycota</taxon>
        <taxon>Pezizomycotina</taxon>
        <taxon>Sordariomycetes</taxon>
        <taxon>Hypocreomycetidae</taxon>
        <taxon>Hypocreales</taxon>
        <taxon>Cordycipitaceae</taxon>
        <taxon>Zarea</taxon>
    </lineage>
</organism>
<sequence>MASQGEPRVGIKTKFLIISDTHGLEFPPYIKLPSENTIDIAIHCGDLTQHSKLEEFRATIKLLEKINASIKLVIAGNHDFSLDPEILQQKLAEAKAISSDGIDATLIMKEYGEDGAALRLLQDARDNNILFLGEGTHNIALPNGGTVKVYASPYTPNSGGDWGFQYHEKHLFAIEDDTDVVITHGPPHGIMDMTRDKKRIGCSDLFAAVAKAQPKIHCFGHVHSGWGAKLVTWRENISETPSHFTDIDNGRSRVISTLLKKKAEDLENKEILRSSYETSQCSGDNVLSRGQTLFVNAANKGDEEALTQLPWIVDVELDGSGIASDRSCKSSQVLADRVGNLKRIRDEKPDCVEHQGTNLDALAGRRILRRRMVNERCVRYSASSTIRLAIEAFDEKDLLWREAGSVVPSVVHVVLDAKCLAVAGRVDEAARNEIRFGH</sequence>
<reference evidence="1" key="1">
    <citation type="submission" date="2022-08" db="EMBL/GenBank/DDBJ databases">
        <title>Genome Sequence of Lecanicillium fungicola.</title>
        <authorList>
            <person name="Buettner E."/>
        </authorList>
    </citation>
    <scope>NUCLEOTIDE SEQUENCE</scope>
    <source>
        <strain evidence="1">Babe33</strain>
    </source>
</reference>
<evidence type="ECO:0000313" key="1">
    <source>
        <dbReference type="EMBL" id="KAJ2968471.1"/>
    </source>
</evidence>
<keyword evidence="2" id="KW-1185">Reference proteome</keyword>
<protein>
    <submittedName>
        <fullName evidence="1">Uncharacterized protein</fullName>
    </submittedName>
</protein>
<gene>
    <name evidence="1" type="ORF">NQ176_g9166</name>
</gene>
<name>A0ACC1MQC3_9HYPO</name>
<dbReference type="Proteomes" id="UP001143910">
    <property type="component" value="Unassembled WGS sequence"/>
</dbReference>
<accession>A0ACC1MQC3</accession>
<proteinExistence type="predicted"/>
<evidence type="ECO:0000313" key="2">
    <source>
        <dbReference type="Proteomes" id="UP001143910"/>
    </source>
</evidence>
<comment type="caution">
    <text evidence="1">The sequence shown here is derived from an EMBL/GenBank/DDBJ whole genome shotgun (WGS) entry which is preliminary data.</text>
</comment>